<dbReference type="GO" id="GO:0015171">
    <property type="term" value="F:amino acid transmembrane transporter activity"/>
    <property type="evidence" value="ECO:0007669"/>
    <property type="project" value="TreeGrafter"/>
</dbReference>
<feature type="transmembrane region" description="Helical" evidence="6">
    <location>
        <begin position="71"/>
        <end position="88"/>
    </location>
</feature>
<evidence type="ECO:0000256" key="6">
    <source>
        <dbReference type="SAM" id="Phobius"/>
    </source>
</evidence>
<keyword evidence="4 6" id="KW-1133">Transmembrane helix</keyword>
<feature type="signal peptide" evidence="7">
    <location>
        <begin position="1"/>
        <end position="22"/>
    </location>
</feature>
<dbReference type="PANTHER" id="PTHR30086:SF20">
    <property type="entry name" value="ARGININE EXPORTER PROTEIN ARGO-RELATED"/>
    <property type="match status" value="1"/>
</dbReference>
<accession>A0A6B2QVF4</accession>
<evidence type="ECO:0000256" key="3">
    <source>
        <dbReference type="ARBA" id="ARBA00022692"/>
    </source>
</evidence>
<protein>
    <submittedName>
        <fullName evidence="8">LysE family translocator</fullName>
    </submittedName>
</protein>
<dbReference type="InterPro" id="IPR001123">
    <property type="entry name" value="LeuE-type"/>
</dbReference>
<dbReference type="GO" id="GO:0005886">
    <property type="term" value="C:plasma membrane"/>
    <property type="evidence" value="ECO:0007669"/>
    <property type="project" value="UniProtKB-SubCell"/>
</dbReference>
<feature type="chain" id="PRO_5025537100" evidence="7">
    <location>
        <begin position="23"/>
        <end position="205"/>
    </location>
</feature>
<keyword evidence="3 6" id="KW-0812">Transmembrane</keyword>
<feature type="transmembrane region" description="Helical" evidence="6">
    <location>
        <begin position="46"/>
        <end position="64"/>
    </location>
</feature>
<evidence type="ECO:0000256" key="7">
    <source>
        <dbReference type="SAM" id="SignalP"/>
    </source>
</evidence>
<evidence type="ECO:0000256" key="4">
    <source>
        <dbReference type="ARBA" id="ARBA00022989"/>
    </source>
</evidence>
<name>A0A6B2QVF4_9BURK</name>
<evidence type="ECO:0000256" key="5">
    <source>
        <dbReference type="ARBA" id="ARBA00023136"/>
    </source>
</evidence>
<evidence type="ECO:0000313" key="8">
    <source>
        <dbReference type="EMBL" id="NDY82131.1"/>
    </source>
</evidence>
<evidence type="ECO:0000256" key="1">
    <source>
        <dbReference type="ARBA" id="ARBA00004651"/>
    </source>
</evidence>
<reference evidence="8" key="1">
    <citation type="submission" date="2020-02" db="EMBL/GenBank/DDBJ databases">
        <authorList>
            <person name="Chen W.-M."/>
        </authorList>
    </citation>
    <scope>NUCLEOTIDE SEQUENCE</scope>
    <source>
        <strain evidence="8">NBD-18</strain>
    </source>
</reference>
<dbReference type="PIRSF" id="PIRSF006324">
    <property type="entry name" value="LeuE"/>
    <property type="match status" value="1"/>
</dbReference>
<sequence>MTFISFLFAACLLAITPGPGLAYVVARTVNGGRQEGLASCLGTSLGGMVHVLASSLGLSLIIAESAMAFNLLKYIGAAYLVYLGIRILRRDEQLDVTPTNGSQGCSRAFTEGIVVESLNVKTALFFLAFLPQFVSPNEPLIAQLVLLGCICVMLNTLVDIAAVFAAHRLIKSDLARTARARLLNRLSGVTIIGIGTFLALTRRET</sequence>
<keyword evidence="2" id="KW-1003">Cell membrane</keyword>
<dbReference type="EMBL" id="JAAGRN010000002">
    <property type="protein sequence ID" value="NDY82131.1"/>
    <property type="molecule type" value="Genomic_DNA"/>
</dbReference>
<evidence type="ECO:0000256" key="2">
    <source>
        <dbReference type="ARBA" id="ARBA00022475"/>
    </source>
</evidence>
<organism evidence="8">
    <name type="scientific">Sheuella amnicola</name>
    <dbReference type="NCBI Taxonomy" id="2707330"/>
    <lineage>
        <taxon>Bacteria</taxon>
        <taxon>Pseudomonadati</taxon>
        <taxon>Pseudomonadota</taxon>
        <taxon>Betaproteobacteria</taxon>
        <taxon>Burkholderiales</taxon>
        <taxon>Alcaligenaceae</taxon>
        <taxon>Sheuella</taxon>
    </lineage>
</organism>
<dbReference type="RefSeq" id="WP_163651456.1">
    <property type="nucleotide sequence ID" value="NZ_JAAGRN010000002.1"/>
</dbReference>
<comment type="caution">
    <text evidence="8">The sequence shown here is derived from an EMBL/GenBank/DDBJ whole genome shotgun (WGS) entry which is preliminary data.</text>
</comment>
<proteinExistence type="predicted"/>
<dbReference type="PANTHER" id="PTHR30086">
    <property type="entry name" value="ARGININE EXPORTER PROTEIN ARGO"/>
    <property type="match status" value="1"/>
</dbReference>
<keyword evidence="5 6" id="KW-0472">Membrane</keyword>
<comment type="subcellular location">
    <subcellularLocation>
        <location evidence="1">Cell membrane</location>
        <topology evidence="1">Multi-pass membrane protein</topology>
    </subcellularLocation>
</comment>
<feature type="transmembrane region" description="Helical" evidence="6">
    <location>
        <begin position="140"/>
        <end position="170"/>
    </location>
</feature>
<keyword evidence="7" id="KW-0732">Signal</keyword>
<feature type="transmembrane region" description="Helical" evidence="6">
    <location>
        <begin position="182"/>
        <end position="200"/>
    </location>
</feature>
<dbReference type="AlphaFoldDB" id="A0A6B2QVF4"/>
<gene>
    <name evidence="8" type="ORF">G3I67_02695</name>
</gene>
<dbReference type="Pfam" id="PF01810">
    <property type="entry name" value="LysE"/>
    <property type="match status" value="1"/>
</dbReference>